<dbReference type="EMBL" id="JAKGBZ010000127">
    <property type="protein sequence ID" value="MCF3948973.1"/>
    <property type="molecule type" value="Genomic_DNA"/>
</dbReference>
<evidence type="ECO:0000313" key="4">
    <source>
        <dbReference type="Proteomes" id="UP001521209"/>
    </source>
</evidence>
<evidence type="ECO:0000313" key="3">
    <source>
        <dbReference type="EMBL" id="MCF3948973.1"/>
    </source>
</evidence>
<reference evidence="3 4" key="1">
    <citation type="submission" date="2022-01" db="EMBL/GenBank/DDBJ databases">
        <authorList>
            <person name="Won M."/>
            <person name="Kim S.-J."/>
            <person name="Kwon S.-W."/>
        </authorList>
    </citation>
    <scope>NUCLEOTIDE SEQUENCE [LARGE SCALE GENOMIC DNA]</scope>
    <source>
        <strain evidence="3 4">KCTC 23505</strain>
    </source>
</reference>
<dbReference type="Proteomes" id="UP001521209">
    <property type="component" value="Unassembled WGS sequence"/>
</dbReference>
<evidence type="ECO:0000259" key="2">
    <source>
        <dbReference type="Pfam" id="PF01609"/>
    </source>
</evidence>
<feature type="compositionally biased region" description="Polar residues" evidence="1">
    <location>
        <begin position="103"/>
        <end position="112"/>
    </location>
</feature>
<gene>
    <name evidence="3" type="ORF">L2A60_20250</name>
</gene>
<organism evidence="3 4">
    <name type="scientific">Acidiphilium iwatense</name>
    <dbReference type="NCBI Taxonomy" id="768198"/>
    <lineage>
        <taxon>Bacteria</taxon>
        <taxon>Pseudomonadati</taxon>
        <taxon>Pseudomonadota</taxon>
        <taxon>Alphaproteobacteria</taxon>
        <taxon>Acetobacterales</taxon>
        <taxon>Acidocellaceae</taxon>
        <taxon>Acidiphilium</taxon>
    </lineage>
</organism>
<accession>A0ABS9E1Z1</accession>
<dbReference type="Pfam" id="PF01609">
    <property type="entry name" value="DDE_Tnp_1"/>
    <property type="match status" value="1"/>
</dbReference>
<feature type="region of interest" description="Disordered" evidence="1">
    <location>
        <begin position="93"/>
        <end position="143"/>
    </location>
</feature>
<sequence>MSRYISTNIGIIRDPGHAEPWICRAMSAKPGYLTTLDYAKRWGIEPMFSDFKSRGFGIEQTQIQYPNRVARLILVMALALHWAVSTGMWDAVQNPSPAEKSRQTPAPQSRQKQALLVHQGTAKAHEAPAEGAAVTKTLGLARK</sequence>
<feature type="domain" description="Transposase IS4-like" evidence="2">
    <location>
        <begin position="38"/>
        <end position="80"/>
    </location>
</feature>
<comment type="caution">
    <text evidence="3">The sequence shown here is derived from an EMBL/GenBank/DDBJ whole genome shotgun (WGS) entry which is preliminary data.</text>
</comment>
<name>A0ABS9E1Z1_9PROT</name>
<dbReference type="RefSeq" id="WP_235706280.1">
    <property type="nucleotide sequence ID" value="NZ_JAKGBZ010000127.1"/>
</dbReference>
<dbReference type="SUPFAM" id="SSF53098">
    <property type="entry name" value="Ribonuclease H-like"/>
    <property type="match status" value="1"/>
</dbReference>
<evidence type="ECO:0000256" key="1">
    <source>
        <dbReference type="SAM" id="MobiDB-lite"/>
    </source>
</evidence>
<keyword evidence="4" id="KW-1185">Reference proteome</keyword>
<protein>
    <submittedName>
        <fullName evidence="3">Transposase</fullName>
    </submittedName>
</protein>
<dbReference type="InterPro" id="IPR002559">
    <property type="entry name" value="Transposase_11"/>
</dbReference>
<proteinExistence type="predicted"/>
<dbReference type="InterPro" id="IPR012337">
    <property type="entry name" value="RNaseH-like_sf"/>
</dbReference>